<proteinExistence type="predicted"/>
<reference evidence="6" key="1">
    <citation type="journal article" date="2023" name="Mol. Phylogenet. Evol.">
        <title>Genome-scale phylogeny and comparative genomics of the fungal order Sordariales.</title>
        <authorList>
            <person name="Hensen N."/>
            <person name="Bonometti L."/>
            <person name="Westerberg I."/>
            <person name="Brannstrom I.O."/>
            <person name="Guillou S."/>
            <person name="Cros-Aarteil S."/>
            <person name="Calhoun S."/>
            <person name="Haridas S."/>
            <person name="Kuo A."/>
            <person name="Mondo S."/>
            <person name="Pangilinan J."/>
            <person name="Riley R."/>
            <person name="LaButti K."/>
            <person name="Andreopoulos B."/>
            <person name="Lipzen A."/>
            <person name="Chen C."/>
            <person name="Yan M."/>
            <person name="Daum C."/>
            <person name="Ng V."/>
            <person name="Clum A."/>
            <person name="Steindorff A."/>
            <person name="Ohm R.A."/>
            <person name="Martin F."/>
            <person name="Silar P."/>
            <person name="Natvig D.O."/>
            <person name="Lalanne C."/>
            <person name="Gautier V."/>
            <person name="Ament-Velasquez S.L."/>
            <person name="Kruys A."/>
            <person name="Hutchinson M.I."/>
            <person name="Powell A.J."/>
            <person name="Barry K."/>
            <person name="Miller A.N."/>
            <person name="Grigoriev I.V."/>
            <person name="Debuchy R."/>
            <person name="Gladieux P."/>
            <person name="Hiltunen Thoren M."/>
            <person name="Johannesson H."/>
        </authorList>
    </citation>
    <scope>NUCLEOTIDE SEQUENCE</scope>
    <source>
        <strain evidence="6">SMH4131-1</strain>
    </source>
</reference>
<dbReference type="GO" id="GO:0006351">
    <property type="term" value="P:DNA-templated transcription"/>
    <property type="evidence" value="ECO:0007669"/>
    <property type="project" value="InterPro"/>
</dbReference>
<keyword evidence="3" id="KW-0539">Nucleus</keyword>
<dbReference type="GO" id="GO:0000981">
    <property type="term" value="F:DNA-binding transcription factor activity, RNA polymerase II-specific"/>
    <property type="evidence" value="ECO:0007669"/>
    <property type="project" value="InterPro"/>
</dbReference>
<dbReference type="PANTHER" id="PTHR31001:SF58">
    <property type="entry name" value="ZN(II)2CYS6 TRANSCRIPTION FACTOR (EUROFUNG)"/>
    <property type="match status" value="1"/>
</dbReference>
<dbReference type="Pfam" id="PF04082">
    <property type="entry name" value="Fungal_trans"/>
    <property type="match status" value="1"/>
</dbReference>
<dbReference type="CDD" id="cd12148">
    <property type="entry name" value="fungal_TF_MHR"/>
    <property type="match status" value="1"/>
</dbReference>
<name>A0AAE0MHD9_9PEZI</name>
<protein>
    <recommendedName>
        <fullName evidence="5">Zn(2)-C6 fungal-type domain-containing protein</fullName>
    </recommendedName>
</protein>
<evidence type="ECO:0000256" key="1">
    <source>
        <dbReference type="ARBA" id="ARBA00004123"/>
    </source>
</evidence>
<evidence type="ECO:0000256" key="4">
    <source>
        <dbReference type="SAM" id="MobiDB-lite"/>
    </source>
</evidence>
<reference evidence="6" key="2">
    <citation type="submission" date="2023-06" db="EMBL/GenBank/DDBJ databases">
        <authorList>
            <consortium name="Lawrence Berkeley National Laboratory"/>
            <person name="Haridas S."/>
            <person name="Hensen N."/>
            <person name="Bonometti L."/>
            <person name="Westerberg I."/>
            <person name="Brannstrom I.O."/>
            <person name="Guillou S."/>
            <person name="Cros-Aarteil S."/>
            <person name="Calhoun S."/>
            <person name="Kuo A."/>
            <person name="Mondo S."/>
            <person name="Pangilinan J."/>
            <person name="Riley R."/>
            <person name="Labutti K."/>
            <person name="Andreopoulos B."/>
            <person name="Lipzen A."/>
            <person name="Chen C."/>
            <person name="Yanf M."/>
            <person name="Daum C."/>
            <person name="Ng V."/>
            <person name="Clum A."/>
            <person name="Steindorff A."/>
            <person name="Ohm R."/>
            <person name="Martin F."/>
            <person name="Silar P."/>
            <person name="Natvig D."/>
            <person name="Lalanne C."/>
            <person name="Gautier V."/>
            <person name="Ament-Velasquez S.L."/>
            <person name="Kruys A."/>
            <person name="Hutchinson M.I."/>
            <person name="Powell A.J."/>
            <person name="Barry K."/>
            <person name="Miller A.N."/>
            <person name="Grigoriev I.V."/>
            <person name="Debuchy R."/>
            <person name="Gladieux P."/>
            <person name="Thoren M.H."/>
            <person name="Johannesson H."/>
        </authorList>
    </citation>
    <scope>NUCLEOTIDE SEQUENCE</scope>
    <source>
        <strain evidence="6">SMH4131-1</strain>
    </source>
</reference>
<sequence length="851" mass="93301">MSLTFTNLSSDTFGQDCREKTGRKGRRHRDALSCTHCRSRKTRCDRKSPCNQCQTRGQAVECTYGRPSALAGTSCRQPPTPGHVQEDRAHFQQAAAQSRAPGQRAIVQQLLLPALSDNSLQTNGRPDSNTNSSSSAHSSPNAQSSPDAHISTSTNDDSTPPSSAIGTPEPELEPKTGQRSFNRRNHGQVKALPSSGDMVAFQGSNFKTRMIGVTHWMSPCNDIPVINALRNRSPEFQVCWKRFDELKTRLKLQNNVQDVPVSSLSLMTQMADVSTLRMHLPDWPTCGKLVTQYTQTYGRIFQVADPLSLTTDMVRLHLATTSSTTTSFTSSIEILRIMLVMAIAMQDGEHEQRLNGRKLALEAENYIIISTRLQKPCIGVVQVLLLLIIMRTISASDTDKMSALRGLFGLTSQVAFDMGLHRDPALFDVPPYFAEARKRLWGCLVRLNLDYCIRSGTQLMLRLEDADCPLPTLVDVCTLQRTAHEQGSRDNQESDNQAIADAAFGLVATKVALIIAPMQQNLLSSNPRLGLTLQRELQTSFESIISELPPSFQPSASSSDPIQELQKAIISINMQSFLSILALATFTAQHSVADHEERGHLLDIWDHSISILQHFQGSCGDRFDTSNPARTTPITFHLLWTNACRAALTACWAIVRLRNRDIARRGSLSLSAMHSPHAVRALQQPLTASLDFLCQLFQSRACLGPVVAKTSLVLAIVNETVASLHLGLNGTGTQDKLLERAVVAAERTVSDMTAALRDQQTLTTLFTDLNSDLTTPFALLQWPEAAVATTAGTATSPNTDKGAADLRELSDVLGSGLDYSMDFGFFGFLPPISATDFTGQQQFLEQVGDPV</sequence>
<dbReference type="GO" id="GO:0005634">
    <property type="term" value="C:nucleus"/>
    <property type="evidence" value="ECO:0007669"/>
    <property type="project" value="UniProtKB-SubCell"/>
</dbReference>
<dbReference type="Pfam" id="PF00172">
    <property type="entry name" value="Zn_clus"/>
    <property type="match status" value="1"/>
</dbReference>
<gene>
    <name evidence="6" type="ORF">B0T19DRAFT_107453</name>
</gene>
<dbReference type="Gene3D" id="4.10.240.10">
    <property type="entry name" value="Zn(2)-C6 fungal-type DNA-binding domain"/>
    <property type="match status" value="1"/>
</dbReference>
<accession>A0AAE0MHD9</accession>
<dbReference type="InterPro" id="IPR001138">
    <property type="entry name" value="Zn2Cys6_DnaBD"/>
</dbReference>
<evidence type="ECO:0000259" key="5">
    <source>
        <dbReference type="PROSITE" id="PS50048"/>
    </source>
</evidence>
<dbReference type="SMART" id="SM00066">
    <property type="entry name" value="GAL4"/>
    <property type="match status" value="1"/>
</dbReference>
<comment type="caution">
    <text evidence="6">The sequence shown here is derived from an EMBL/GenBank/DDBJ whole genome shotgun (WGS) entry which is preliminary data.</text>
</comment>
<dbReference type="InterPro" id="IPR007219">
    <property type="entry name" value="XnlR_reg_dom"/>
</dbReference>
<dbReference type="PROSITE" id="PS50048">
    <property type="entry name" value="ZN2_CY6_FUNGAL_2"/>
    <property type="match status" value="1"/>
</dbReference>
<organism evidence="6 7">
    <name type="scientific">Cercophora scortea</name>
    <dbReference type="NCBI Taxonomy" id="314031"/>
    <lineage>
        <taxon>Eukaryota</taxon>
        <taxon>Fungi</taxon>
        <taxon>Dikarya</taxon>
        <taxon>Ascomycota</taxon>
        <taxon>Pezizomycotina</taxon>
        <taxon>Sordariomycetes</taxon>
        <taxon>Sordariomycetidae</taxon>
        <taxon>Sordariales</taxon>
        <taxon>Lasiosphaeriaceae</taxon>
        <taxon>Cercophora</taxon>
    </lineage>
</organism>
<evidence type="ECO:0000256" key="2">
    <source>
        <dbReference type="ARBA" id="ARBA00022723"/>
    </source>
</evidence>
<dbReference type="InterPro" id="IPR050613">
    <property type="entry name" value="Sec_Metabolite_Reg"/>
</dbReference>
<comment type="subcellular location">
    <subcellularLocation>
        <location evidence="1">Nucleus</location>
    </subcellularLocation>
</comment>
<dbReference type="CDD" id="cd00067">
    <property type="entry name" value="GAL4"/>
    <property type="match status" value="1"/>
</dbReference>
<evidence type="ECO:0000313" key="7">
    <source>
        <dbReference type="Proteomes" id="UP001286456"/>
    </source>
</evidence>
<dbReference type="PROSITE" id="PS00463">
    <property type="entry name" value="ZN2_CY6_FUNGAL_1"/>
    <property type="match status" value="1"/>
</dbReference>
<evidence type="ECO:0000256" key="3">
    <source>
        <dbReference type="ARBA" id="ARBA00023242"/>
    </source>
</evidence>
<dbReference type="GO" id="GO:0008270">
    <property type="term" value="F:zinc ion binding"/>
    <property type="evidence" value="ECO:0007669"/>
    <property type="project" value="InterPro"/>
</dbReference>
<dbReference type="InterPro" id="IPR036864">
    <property type="entry name" value="Zn2-C6_fun-type_DNA-bd_sf"/>
</dbReference>
<dbReference type="SUPFAM" id="SSF57701">
    <property type="entry name" value="Zn2/Cys6 DNA-binding domain"/>
    <property type="match status" value="1"/>
</dbReference>
<feature type="compositionally biased region" description="Polar residues" evidence="4">
    <location>
        <begin position="117"/>
        <end position="127"/>
    </location>
</feature>
<evidence type="ECO:0000313" key="6">
    <source>
        <dbReference type="EMBL" id="KAK3332582.1"/>
    </source>
</evidence>
<feature type="compositionally biased region" description="Low complexity" evidence="4">
    <location>
        <begin position="128"/>
        <end position="163"/>
    </location>
</feature>
<dbReference type="AlphaFoldDB" id="A0AAE0MHD9"/>
<dbReference type="EMBL" id="JAUEPO010000002">
    <property type="protein sequence ID" value="KAK3332582.1"/>
    <property type="molecule type" value="Genomic_DNA"/>
</dbReference>
<feature type="domain" description="Zn(2)-C6 fungal-type" evidence="5">
    <location>
        <begin position="33"/>
        <end position="64"/>
    </location>
</feature>
<dbReference type="GO" id="GO:0003677">
    <property type="term" value="F:DNA binding"/>
    <property type="evidence" value="ECO:0007669"/>
    <property type="project" value="InterPro"/>
</dbReference>
<feature type="region of interest" description="Disordered" evidence="4">
    <location>
        <begin position="117"/>
        <end position="196"/>
    </location>
</feature>
<dbReference type="PANTHER" id="PTHR31001">
    <property type="entry name" value="UNCHARACTERIZED TRANSCRIPTIONAL REGULATORY PROTEIN"/>
    <property type="match status" value="1"/>
</dbReference>
<keyword evidence="7" id="KW-1185">Reference proteome</keyword>
<keyword evidence="2" id="KW-0479">Metal-binding</keyword>
<dbReference type="Proteomes" id="UP001286456">
    <property type="component" value="Unassembled WGS sequence"/>
</dbReference>